<dbReference type="AlphaFoldDB" id="B9XCG1"/>
<evidence type="ECO:0000313" key="2">
    <source>
        <dbReference type="EMBL" id="EEF62629.1"/>
    </source>
</evidence>
<evidence type="ECO:0000259" key="1">
    <source>
        <dbReference type="Pfam" id="PF02397"/>
    </source>
</evidence>
<dbReference type="Pfam" id="PF02397">
    <property type="entry name" value="Bac_transf"/>
    <property type="match status" value="1"/>
</dbReference>
<comment type="caution">
    <text evidence="2">The sequence shown here is derived from an EMBL/GenBank/DDBJ whole genome shotgun (WGS) entry which is preliminary data.</text>
</comment>
<dbReference type="Proteomes" id="UP000003688">
    <property type="component" value="Unassembled WGS sequence"/>
</dbReference>
<gene>
    <name evidence="2" type="ORF">Cflav_PD5264</name>
</gene>
<accession>B9XCG1</accession>
<evidence type="ECO:0000313" key="3">
    <source>
        <dbReference type="Proteomes" id="UP000003688"/>
    </source>
</evidence>
<protein>
    <submittedName>
        <fullName evidence="2">WecB/TagA/CpsF family glycosyl transferase</fullName>
    </submittedName>
</protein>
<keyword evidence="3" id="KW-1185">Reference proteome</keyword>
<dbReference type="STRING" id="320771.Cflav_PD5264"/>
<reference evidence="2 3" key="1">
    <citation type="journal article" date="2011" name="J. Bacteriol.">
        <title>Genome sequence of 'Pedosphaera parvula' Ellin514, an aerobic Verrucomicrobial isolate from pasture soil.</title>
        <authorList>
            <person name="Kant R."/>
            <person name="van Passel M.W."/>
            <person name="Sangwan P."/>
            <person name="Palva A."/>
            <person name="Lucas S."/>
            <person name="Copeland A."/>
            <person name="Lapidus A."/>
            <person name="Glavina Del Rio T."/>
            <person name="Dalin E."/>
            <person name="Tice H."/>
            <person name="Bruce D."/>
            <person name="Goodwin L."/>
            <person name="Pitluck S."/>
            <person name="Chertkov O."/>
            <person name="Larimer F.W."/>
            <person name="Land M.L."/>
            <person name="Hauser L."/>
            <person name="Brettin T.S."/>
            <person name="Detter J.C."/>
            <person name="Han S."/>
            <person name="de Vos W.M."/>
            <person name="Janssen P.H."/>
            <person name="Smidt H."/>
        </authorList>
    </citation>
    <scope>NUCLEOTIDE SEQUENCE [LARGE SCALE GENOMIC DNA]</scope>
    <source>
        <strain evidence="2 3">Ellin514</strain>
    </source>
</reference>
<dbReference type="OrthoDB" id="9808602at2"/>
<dbReference type="InterPro" id="IPR003362">
    <property type="entry name" value="Bact_transf"/>
</dbReference>
<dbReference type="EMBL" id="ABOX02000004">
    <property type="protein sequence ID" value="EEF62629.1"/>
    <property type="molecule type" value="Genomic_DNA"/>
</dbReference>
<organism evidence="2 3">
    <name type="scientific">Pedosphaera parvula (strain Ellin514)</name>
    <dbReference type="NCBI Taxonomy" id="320771"/>
    <lineage>
        <taxon>Bacteria</taxon>
        <taxon>Pseudomonadati</taxon>
        <taxon>Verrucomicrobiota</taxon>
        <taxon>Pedosphaerae</taxon>
        <taxon>Pedosphaerales</taxon>
        <taxon>Pedosphaeraceae</taxon>
        <taxon>Pedosphaera</taxon>
    </lineage>
</organism>
<proteinExistence type="predicted"/>
<sequence length="45" mass="5080">MTEDIDFSGQVQLDVQYIESRSLGCDLKILVTTVPAVLFRKEAYS</sequence>
<name>B9XCG1_PEDPL</name>
<keyword evidence="2" id="KW-0808">Transferase</keyword>
<feature type="domain" description="Bacterial sugar transferase" evidence="1">
    <location>
        <begin position="4"/>
        <end position="38"/>
    </location>
</feature>
<dbReference type="GO" id="GO:0016740">
    <property type="term" value="F:transferase activity"/>
    <property type="evidence" value="ECO:0007669"/>
    <property type="project" value="UniProtKB-KW"/>
</dbReference>